<dbReference type="AlphaFoldDB" id="A0AAE0JTA6"/>
<protein>
    <submittedName>
        <fullName evidence="2">Uncharacterized protein</fullName>
    </submittedName>
</protein>
<organism evidence="2 3">
    <name type="scientific">Lasiosphaeria ovina</name>
    <dbReference type="NCBI Taxonomy" id="92902"/>
    <lineage>
        <taxon>Eukaryota</taxon>
        <taxon>Fungi</taxon>
        <taxon>Dikarya</taxon>
        <taxon>Ascomycota</taxon>
        <taxon>Pezizomycotina</taxon>
        <taxon>Sordariomycetes</taxon>
        <taxon>Sordariomycetidae</taxon>
        <taxon>Sordariales</taxon>
        <taxon>Lasiosphaeriaceae</taxon>
        <taxon>Lasiosphaeria</taxon>
    </lineage>
</organism>
<keyword evidence="3" id="KW-1185">Reference proteome</keyword>
<feature type="region of interest" description="Disordered" evidence="1">
    <location>
        <begin position="1"/>
        <end position="22"/>
    </location>
</feature>
<name>A0AAE0JTA6_9PEZI</name>
<evidence type="ECO:0000313" key="2">
    <source>
        <dbReference type="EMBL" id="KAK3361107.1"/>
    </source>
</evidence>
<accession>A0AAE0JTA6</accession>
<proteinExistence type="predicted"/>
<reference evidence="2" key="2">
    <citation type="submission" date="2023-06" db="EMBL/GenBank/DDBJ databases">
        <authorList>
            <consortium name="Lawrence Berkeley National Laboratory"/>
            <person name="Haridas S."/>
            <person name="Hensen N."/>
            <person name="Bonometti L."/>
            <person name="Westerberg I."/>
            <person name="Brannstrom I.O."/>
            <person name="Guillou S."/>
            <person name="Cros-Aarteil S."/>
            <person name="Calhoun S."/>
            <person name="Kuo A."/>
            <person name="Mondo S."/>
            <person name="Pangilinan J."/>
            <person name="Riley R."/>
            <person name="Labutti K."/>
            <person name="Andreopoulos B."/>
            <person name="Lipzen A."/>
            <person name="Chen C."/>
            <person name="Yanf M."/>
            <person name="Daum C."/>
            <person name="Ng V."/>
            <person name="Clum A."/>
            <person name="Steindorff A."/>
            <person name="Ohm R."/>
            <person name="Martin F."/>
            <person name="Silar P."/>
            <person name="Natvig D."/>
            <person name="Lalanne C."/>
            <person name="Gautier V."/>
            <person name="Ament-Velasquez S.L."/>
            <person name="Kruys A."/>
            <person name="Hutchinson M.I."/>
            <person name="Powell A.J."/>
            <person name="Barry K."/>
            <person name="Miller A.N."/>
            <person name="Grigoriev I.V."/>
            <person name="Debuchy R."/>
            <person name="Gladieux P."/>
            <person name="Thoren M.H."/>
            <person name="Johannesson H."/>
        </authorList>
    </citation>
    <scope>NUCLEOTIDE SEQUENCE</scope>
    <source>
        <strain evidence="2">CBS 958.72</strain>
    </source>
</reference>
<feature type="compositionally biased region" description="Polar residues" evidence="1">
    <location>
        <begin position="107"/>
        <end position="116"/>
    </location>
</feature>
<evidence type="ECO:0000256" key="1">
    <source>
        <dbReference type="SAM" id="MobiDB-lite"/>
    </source>
</evidence>
<sequence>MATIDYEEIHKPHSPRRTSIESPRQTWTYEGSSGALRLMEETDAQTFNRFSQFASTGDYYGAEPSNGHEEEGRVSDRDNAMADWGDCGGKKRCSLRKVRRILPGIGSRSSTQTQNLPAEKPKRRLHRGISSHARLYVFADYHGIGNLKAHSLRKLHRILVRFILYERRVGDIVP</sequence>
<gene>
    <name evidence="2" type="ORF">B0T24DRAFT_642337</name>
</gene>
<feature type="region of interest" description="Disordered" evidence="1">
    <location>
        <begin position="106"/>
        <end position="125"/>
    </location>
</feature>
<comment type="caution">
    <text evidence="2">The sequence shown here is derived from an EMBL/GenBank/DDBJ whole genome shotgun (WGS) entry which is preliminary data.</text>
</comment>
<evidence type="ECO:0000313" key="3">
    <source>
        <dbReference type="Proteomes" id="UP001287356"/>
    </source>
</evidence>
<dbReference type="Proteomes" id="UP001287356">
    <property type="component" value="Unassembled WGS sequence"/>
</dbReference>
<dbReference type="EMBL" id="JAULSN010000012">
    <property type="protein sequence ID" value="KAK3361107.1"/>
    <property type="molecule type" value="Genomic_DNA"/>
</dbReference>
<reference evidence="2" key="1">
    <citation type="journal article" date="2023" name="Mol. Phylogenet. Evol.">
        <title>Genome-scale phylogeny and comparative genomics of the fungal order Sordariales.</title>
        <authorList>
            <person name="Hensen N."/>
            <person name="Bonometti L."/>
            <person name="Westerberg I."/>
            <person name="Brannstrom I.O."/>
            <person name="Guillou S."/>
            <person name="Cros-Aarteil S."/>
            <person name="Calhoun S."/>
            <person name="Haridas S."/>
            <person name="Kuo A."/>
            <person name="Mondo S."/>
            <person name="Pangilinan J."/>
            <person name="Riley R."/>
            <person name="LaButti K."/>
            <person name="Andreopoulos B."/>
            <person name="Lipzen A."/>
            <person name="Chen C."/>
            <person name="Yan M."/>
            <person name="Daum C."/>
            <person name="Ng V."/>
            <person name="Clum A."/>
            <person name="Steindorff A."/>
            <person name="Ohm R.A."/>
            <person name="Martin F."/>
            <person name="Silar P."/>
            <person name="Natvig D.O."/>
            <person name="Lalanne C."/>
            <person name="Gautier V."/>
            <person name="Ament-Velasquez S.L."/>
            <person name="Kruys A."/>
            <person name="Hutchinson M.I."/>
            <person name="Powell A.J."/>
            <person name="Barry K."/>
            <person name="Miller A.N."/>
            <person name="Grigoriev I.V."/>
            <person name="Debuchy R."/>
            <person name="Gladieux P."/>
            <person name="Hiltunen Thoren M."/>
            <person name="Johannesson H."/>
        </authorList>
    </citation>
    <scope>NUCLEOTIDE SEQUENCE</scope>
    <source>
        <strain evidence="2">CBS 958.72</strain>
    </source>
</reference>